<dbReference type="InterPro" id="IPR011701">
    <property type="entry name" value="MFS"/>
</dbReference>
<dbReference type="PANTHER" id="PTHR42718:SF46">
    <property type="entry name" value="BLR6921 PROTEIN"/>
    <property type="match status" value="1"/>
</dbReference>
<dbReference type="PROSITE" id="PS50850">
    <property type="entry name" value="MFS"/>
    <property type="match status" value="1"/>
</dbReference>
<feature type="transmembrane region" description="Helical" evidence="7">
    <location>
        <begin position="448"/>
        <end position="467"/>
    </location>
</feature>
<feature type="transmembrane region" description="Helical" evidence="7">
    <location>
        <begin position="365"/>
        <end position="389"/>
    </location>
</feature>
<dbReference type="CDD" id="cd17321">
    <property type="entry name" value="MFS_MMR_MDR_like"/>
    <property type="match status" value="1"/>
</dbReference>
<feature type="domain" description="Major facilitator superfamily (MFS) profile" evidence="8">
    <location>
        <begin position="20"/>
        <end position="472"/>
    </location>
</feature>
<name>A0A853BSH7_9ACTN</name>
<keyword evidence="2" id="KW-0813">Transport</keyword>
<dbReference type="PANTHER" id="PTHR42718">
    <property type="entry name" value="MAJOR FACILITATOR SUPERFAMILY MULTIDRUG TRANSPORTER MFSC"/>
    <property type="match status" value="1"/>
</dbReference>
<dbReference type="Proteomes" id="UP000575985">
    <property type="component" value="Unassembled WGS sequence"/>
</dbReference>
<sequence length="476" mass="47596">MSELSAPELSPARARRTGARLALLSVGHLIISLDFTIIFVALPAIARDVGFTQHGLQWVVSAYAISYGGFLLLGGRLSDLVGRRRMFLVGAVLYGLASLLGGLAADPAPLLAARVLQGLGGAVLFPAVLSLVNTGFAEGPERNRALTVWALAGAGGLSIGALAGGLLTQAFGWEAVFFVNVPIVLAVVAGGLVLLAADGPVARGRFDAPGTLTGTAGVTLLIFAVAQGGELGWTDPLVLTAGVLAPVLLAAFVAIEARSAEPLMPLRLFRNPSLVAAVLVILVFGLTAQNVPYFLTLFLQEVLGFGALESGLAFLAPTLAITLGNFVCERMIHRVGVRAVLLIGFALGAAGAVALGLGMVPGAGFAALLPGVLLVGLAMGLVFEAMWVAAGTGVPDADQGLASGVASTAVQVGLAAGLAVLVTVSSPGSAAAAGAAASAAAAAEGMRTALYTVAGGMLLGLLAALRLPGRAKEPAA</sequence>
<feature type="transmembrane region" description="Helical" evidence="7">
    <location>
        <begin position="86"/>
        <end position="105"/>
    </location>
</feature>
<gene>
    <name evidence="9" type="ORF">HNR12_004996</name>
</gene>
<dbReference type="InterPro" id="IPR020846">
    <property type="entry name" value="MFS_dom"/>
</dbReference>
<accession>A0A853BSH7</accession>
<organism evidence="9 10">
    <name type="scientific">Streptomonospora nanhaiensis</name>
    <dbReference type="NCBI Taxonomy" id="1323731"/>
    <lineage>
        <taxon>Bacteria</taxon>
        <taxon>Bacillati</taxon>
        <taxon>Actinomycetota</taxon>
        <taxon>Actinomycetes</taxon>
        <taxon>Streptosporangiales</taxon>
        <taxon>Nocardiopsidaceae</taxon>
        <taxon>Streptomonospora</taxon>
    </lineage>
</organism>
<evidence type="ECO:0000256" key="7">
    <source>
        <dbReference type="SAM" id="Phobius"/>
    </source>
</evidence>
<feature type="transmembrane region" description="Helical" evidence="7">
    <location>
        <begin position="307"/>
        <end position="327"/>
    </location>
</feature>
<keyword evidence="6 7" id="KW-0472">Membrane</keyword>
<reference evidence="9 10" key="1">
    <citation type="submission" date="2020-07" db="EMBL/GenBank/DDBJ databases">
        <title>Sequencing the genomes of 1000 actinobacteria strains.</title>
        <authorList>
            <person name="Klenk H.-P."/>
        </authorList>
    </citation>
    <scope>NUCLEOTIDE SEQUENCE [LARGE SCALE GENOMIC DNA]</scope>
    <source>
        <strain evidence="9 10">DSM 45927</strain>
    </source>
</reference>
<dbReference type="GO" id="GO:0005886">
    <property type="term" value="C:plasma membrane"/>
    <property type="evidence" value="ECO:0007669"/>
    <property type="project" value="UniProtKB-SubCell"/>
</dbReference>
<comment type="subcellular location">
    <subcellularLocation>
        <location evidence="1">Cell membrane</location>
        <topology evidence="1">Multi-pass membrane protein</topology>
    </subcellularLocation>
</comment>
<dbReference type="RefSeq" id="WP_179769813.1">
    <property type="nucleotide sequence ID" value="NZ_JACCFO010000001.1"/>
</dbReference>
<feature type="transmembrane region" description="Helical" evidence="7">
    <location>
        <begin position="148"/>
        <end position="171"/>
    </location>
</feature>
<feature type="transmembrane region" description="Helical" evidence="7">
    <location>
        <begin position="275"/>
        <end position="295"/>
    </location>
</feature>
<evidence type="ECO:0000256" key="2">
    <source>
        <dbReference type="ARBA" id="ARBA00022448"/>
    </source>
</evidence>
<evidence type="ECO:0000259" key="8">
    <source>
        <dbReference type="PROSITE" id="PS50850"/>
    </source>
</evidence>
<dbReference type="PROSITE" id="PS00216">
    <property type="entry name" value="SUGAR_TRANSPORT_1"/>
    <property type="match status" value="1"/>
</dbReference>
<keyword evidence="10" id="KW-1185">Reference proteome</keyword>
<keyword evidence="5 7" id="KW-1133">Transmembrane helix</keyword>
<dbReference type="Gene3D" id="1.20.1720.10">
    <property type="entry name" value="Multidrug resistance protein D"/>
    <property type="match status" value="1"/>
</dbReference>
<feature type="transmembrane region" description="Helical" evidence="7">
    <location>
        <begin position="237"/>
        <end position="255"/>
    </location>
</feature>
<dbReference type="EMBL" id="JACCFO010000001">
    <property type="protein sequence ID" value="NYI98719.1"/>
    <property type="molecule type" value="Genomic_DNA"/>
</dbReference>
<feature type="transmembrane region" description="Helical" evidence="7">
    <location>
        <begin position="339"/>
        <end position="359"/>
    </location>
</feature>
<feature type="transmembrane region" description="Helical" evidence="7">
    <location>
        <begin position="21"/>
        <end position="44"/>
    </location>
</feature>
<feature type="transmembrane region" description="Helical" evidence="7">
    <location>
        <begin position="111"/>
        <end position="136"/>
    </location>
</feature>
<evidence type="ECO:0000256" key="3">
    <source>
        <dbReference type="ARBA" id="ARBA00022475"/>
    </source>
</evidence>
<feature type="transmembrane region" description="Helical" evidence="7">
    <location>
        <begin position="177"/>
        <end position="196"/>
    </location>
</feature>
<feature type="transmembrane region" description="Helical" evidence="7">
    <location>
        <begin position="56"/>
        <end position="74"/>
    </location>
</feature>
<dbReference type="InterPro" id="IPR036259">
    <property type="entry name" value="MFS_trans_sf"/>
</dbReference>
<protein>
    <submittedName>
        <fullName evidence="9">EmrB/QacA subfamily drug resistance transporter</fullName>
    </submittedName>
</protein>
<dbReference type="SUPFAM" id="SSF103473">
    <property type="entry name" value="MFS general substrate transporter"/>
    <property type="match status" value="1"/>
</dbReference>
<dbReference type="Gene3D" id="1.20.1250.20">
    <property type="entry name" value="MFS general substrate transporter like domains"/>
    <property type="match status" value="1"/>
</dbReference>
<feature type="transmembrane region" description="Helical" evidence="7">
    <location>
        <begin position="208"/>
        <end position="225"/>
    </location>
</feature>
<dbReference type="InterPro" id="IPR005829">
    <property type="entry name" value="Sugar_transporter_CS"/>
</dbReference>
<feature type="transmembrane region" description="Helical" evidence="7">
    <location>
        <begin position="401"/>
        <end position="422"/>
    </location>
</feature>
<dbReference type="AlphaFoldDB" id="A0A853BSH7"/>
<evidence type="ECO:0000256" key="4">
    <source>
        <dbReference type="ARBA" id="ARBA00022692"/>
    </source>
</evidence>
<keyword evidence="3" id="KW-1003">Cell membrane</keyword>
<dbReference type="GO" id="GO:0022857">
    <property type="term" value="F:transmembrane transporter activity"/>
    <property type="evidence" value="ECO:0007669"/>
    <property type="project" value="InterPro"/>
</dbReference>
<dbReference type="Pfam" id="PF07690">
    <property type="entry name" value="MFS_1"/>
    <property type="match status" value="1"/>
</dbReference>
<keyword evidence="4 7" id="KW-0812">Transmembrane</keyword>
<evidence type="ECO:0000256" key="1">
    <source>
        <dbReference type="ARBA" id="ARBA00004651"/>
    </source>
</evidence>
<proteinExistence type="predicted"/>
<evidence type="ECO:0000256" key="5">
    <source>
        <dbReference type="ARBA" id="ARBA00022989"/>
    </source>
</evidence>
<evidence type="ECO:0000256" key="6">
    <source>
        <dbReference type="ARBA" id="ARBA00023136"/>
    </source>
</evidence>
<evidence type="ECO:0000313" key="10">
    <source>
        <dbReference type="Proteomes" id="UP000575985"/>
    </source>
</evidence>
<evidence type="ECO:0000313" key="9">
    <source>
        <dbReference type="EMBL" id="NYI98719.1"/>
    </source>
</evidence>
<comment type="caution">
    <text evidence="9">The sequence shown here is derived from an EMBL/GenBank/DDBJ whole genome shotgun (WGS) entry which is preliminary data.</text>
</comment>